<evidence type="ECO:0000256" key="6">
    <source>
        <dbReference type="ARBA" id="ARBA00022694"/>
    </source>
</evidence>
<keyword evidence="9" id="KW-0067">ATP-binding</keyword>
<comment type="similarity">
    <text evidence="2">Belongs to the SUA5 family.</text>
</comment>
<evidence type="ECO:0000256" key="4">
    <source>
        <dbReference type="ARBA" id="ARBA00022490"/>
    </source>
</evidence>
<evidence type="ECO:0000256" key="10">
    <source>
        <dbReference type="ARBA" id="ARBA00029774"/>
    </source>
</evidence>
<evidence type="ECO:0000256" key="1">
    <source>
        <dbReference type="ARBA" id="ARBA00004496"/>
    </source>
</evidence>
<proteinExistence type="inferred from homology"/>
<dbReference type="KEGG" id="mtua:CSH63_23895"/>
<protein>
    <recommendedName>
        <fullName evidence="10">L-threonylcarbamoyladenylate synthase</fullName>
        <ecNumber evidence="3">2.7.7.87</ecNumber>
    </recommendedName>
    <alternativeName>
        <fullName evidence="10">L-threonylcarbamoyladenylate synthase</fullName>
    </alternativeName>
</protein>
<evidence type="ECO:0000256" key="7">
    <source>
        <dbReference type="ARBA" id="ARBA00022695"/>
    </source>
</evidence>
<dbReference type="AlphaFoldDB" id="A0A386WVK2"/>
<dbReference type="GO" id="GO:0003725">
    <property type="term" value="F:double-stranded RNA binding"/>
    <property type="evidence" value="ECO:0007669"/>
    <property type="project" value="InterPro"/>
</dbReference>
<dbReference type="PROSITE" id="PS51163">
    <property type="entry name" value="YRDC"/>
    <property type="match status" value="1"/>
</dbReference>
<dbReference type="GO" id="GO:0006450">
    <property type="term" value="P:regulation of translational fidelity"/>
    <property type="evidence" value="ECO:0007669"/>
    <property type="project" value="TreeGrafter"/>
</dbReference>
<keyword evidence="8" id="KW-0547">Nucleotide-binding</keyword>
<dbReference type="GO" id="GO:0005524">
    <property type="term" value="F:ATP binding"/>
    <property type="evidence" value="ECO:0007669"/>
    <property type="project" value="UniProtKB-KW"/>
</dbReference>
<keyword evidence="5" id="KW-0808">Transferase</keyword>
<dbReference type="RefSeq" id="WP_120572171.1">
    <property type="nucleotide sequence ID" value="NZ_CP024087.1"/>
</dbReference>
<dbReference type="SUPFAM" id="SSF55821">
    <property type="entry name" value="YrdC/RibB"/>
    <property type="match status" value="1"/>
</dbReference>
<gene>
    <name evidence="13" type="ORF">CSH63_23895</name>
</gene>
<sequence length="222" mass="23758">MEVISADDLNLAIRAVEAGELVVLPTRRWYMICANASDRDACDRIFAGKGRARSKSLAYMLPHHAAAHDQFIMPPYAHLLASAFWPGDLAMILPWRDIRLGRKHEPVGVPNALVTMDSGPLGELALKSQVPIAATTANISDPSNTNAAGPAITTADVQQFVSEAGIDVAYCLDGGVCPLAHHLTIVDCTGTAPMLIRSGVVHQRSIQAAITPPRVRLQEGQP</sequence>
<evidence type="ECO:0000256" key="5">
    <source>
        <dbReference type="ARBA" id="ARBA00022679"/>
    </source>
</evidence>
<dbReference type="EMBL" id="CP024087">
    <property type="protein sequence ID" value="AYF30434.1"/>
    <property type="molecule type" value="Genomic_DNA"/>
</dbReference>
<dbReference type="GO" id="GO:0000049">
    <property type="term" value="F:tRNA binding"/>
    <property type="evidence" value="ECO:0007669"/>
    <property type="project" value="TreeGrafter"/>
</dbReference>
<dbReference type="InterPro" id="IPR050156">
    <property type="entry name" value="TC-AMP_synthase_SUA5"/>
</dbReference>
<dbReference type="InterPro" id="IPR017945">
    <property type="entry name" value="DHBP_synth_RibB-like_a/b_dom"/>
</dbReference>
<dbReference type="GO" id="GO:0008033">
    <property type="term" value="P:tRNA processing"/>
    <property type="evidence" value="ECO:0007669"/>
    <property type="project" value="UniProtKB-KW"/>
</dbReference>
<evidence type="ECO:0000313" key="13">
    <source>
        <dbReference type="EMBL" id="AYF30434.1"/>
    </source>
</evidence>
<evidence type="ECO:0000259" key="12">
    <source>
        <dbReference type="PROSITE" id="PS51163"/>
    </source>
</evidence>
<evidence type="ECO:0000256" key="2">
    <source>
        <dbReference type="ARBA" id="ARBA00007663"/>
    </source>
</evidence>
<evidence type="ECO:0000256" key="8">
    <source>
        <dbReference type="ARBA" id="ARBA00022741"/>
    </source>
</evidence>
<reference evidence="13 14" key="1">
    <citation type="submission" date="2017-10" db="EMBL/GenBank/DDBJ databases">
        <title>Integration of genomic and chemical information greatly accelerates assignment of the full stereostructure of myelolactone, a potent inhibitor of myeloma from a marine-derived Micromonospora.</title>
        <authorList>
            <person name="Kim M.C."/>
            <person name="Machado H."/>
            <person name="Jensen P.R."/>
            <person name="Fenical W."/>
        </authorList>
    </citation>
    <scope>NUCLEOTIDE SEQUENCE [LARGE SCALE GENOMIC DNA]</scope>
    <source>
        <strain evidence="13 14">CNY-010</strain>
    </source>
</reference>
<keyword evidence="4" id="KW-0963">Cytoplasm</keyword>
<evidence type="ECO:0000256" key="3">
    <source>
        <dbReference type="ARBA" id="ARBA00012584"/>
    </source>
</evidence>
<evidence type="ECO:0000256" key="9">
    <source>
        <dbReference type="ARBA" id="ARBA00022840"/>
    </source>
</evidence>
<keyword evidence="7" id="KW-0548">Nucleotidyltransferase</keyword>
<accession>A0A386WVK2</accession>
<comment type="catalytic activity">
    <reaction evidence="11">
        <text>L-threonine + hydrogencarbonate + ATP = L-threonylcarbamoyladenylate + diphosphate + H2O</text>
        <dbReference type="Rhea" id="RHEA:36407"/>
        <dbReference type="ChEBI" id="CHEBI:15377"/>
        <dbReference type="ChEBI" id="CHEBI:17544"/>
        <dbReference type="ChEBI" id="CHEBI:30616"/>
        <dbReference type="ChEBI" id="CHEBI:33019"/>
        <dbReference type="ChEBI" id="CHEBI:57926"/>
        <dbReference type="ChEBI" id="CHEBI:73682"/>
        <dbReference type="EC" id="2.7.7.87"/>
    </reaction>
</comment>
<name>A0A386WVK2_9ACTN</name>
<dbReference type="GO" id="GO:0005737">
    <property type="term" value="C:cytoplasm"/>
    <property type="evidence" value="ECO:0007669"/>
    <property type="project" value="UniProtKB-SubCell"/>
</dbReference>
<organism evidence="13 14">
    <name type="scientific">Micromonospora tulbaghiae</name>
    <dbReference type="NCBI Taxonomy" id="479978"/>
    <lineage>
        <taxon>Bacteria</taxon>
        <taxon>Bacillati</taxon>
        <taxon>Actinomycetota</taxon>
        <taxon>Actinomycetes</taxon>
        <taxon>Micromonosporales</taxon>
        <taxon>Micromonosporaceae</taxon>
        <taxon>Micromonospora</taxon>
    </lineage>
</organism>
<dbReference type="Pfam" id="PF01300">
    <property type="entry name" value="Sua5_yciO_yrdC"/>
    <property type="match status" value="1"/>
</dbReference>
<dbReference type="PANTHER" id="PTHR17490:SF16">
    <property type="entry name" value="THREONYLCARBAMOYL-AMP SYNTHASE"/>
    <property type="match status" value="1"/>
</dbReference>
<dbReference type="EC" id="2.7.7.87" evidence="3"/>
<evidence type="ECO:0000313" key="14">
    <source>
        <dbReference type="Proteomes" id="UP000267804"/>
    </source>
</evidence>
<dbReference type="InterPro" id="IPR006070">
    <property type="entry name" value="Sua5-like_dom"/>
</dbReference>
<dbReference type="GO" id="GO:0061710">
    <property type="term" value="F:L-threonylcarbamoyladenylate synthase"/>
    <property type="evidence" value="ECO:0007669"/>
    <property type="project" value="UniProtKB-EC"/>
</dbReference>
<dbReference type="Proteomes" id="UP000267804">
    <property type="component" value="Chromosome"/>
</dbReference>
<dbReference type="PANTHER" id="PTHR17490">
    <property type="entry name" value="SUA5"/>
    <property type="match status" value="1"/>
</dbReference>
<feature type="domain" description="YrdC-like" evidence="12">
    <location>
        <begin position="6"/>
        <end position="201"/>
    </location>
</feature>
<comment type="subcellular location">
    <subcellularLocation>
        <location evidence="1">Cytoplasm</location>
    </subcellularLocation>
</comment>
<dbReference type="Gene3D" id="3.90.870.10">
    <property type="entry name" value="DHBP synthase"/>
    <property type="match status" value="1"/>
</dbReference>
<evidence type="ECO:0000256" key="11">
    <source>
        <dbReference type="ARBA" id="ARBA00048366"/>
    </source>
</evidence>
<keyword evidence="6" id="KW-0819">tRNA processing</keyword>